<keyword evidence="4" id="KW-0276">Fatty acid metabolism</keyword>
<dbReference type="Gene3D" id="3.40.50.1820">
    <property type="entry name" value="alpha/beta hydrolase"/>
    <property type="match status" value="1"/>
</dbReference>
<dbReference type="InterPro" id="IPR050091">
    <property type="entry name" value="PKS_NRPS_Biosynth_Enz"/>
</dbReference>
<dbReference type="InterPro" id="IPR036736">
    <property type="entry name" value="ACP-like_sf"/>
</dbReference>
<feature type="region of interest" description="Disordered" evidence="7">
    <location>
        <begin position="679"/>
        <end position="703"/>
    </location>
</feature>
<dbReference type="InterPro" id="IPR016035">
    <property type="entry name" value="Acyl_Trfase/lysoPLipase"/>
</dbReference>
<dbReference type="EC" id="2.3.1.94" evidence="10"/>
<dbReference type="GO" id="GO:0004312">
    <property type="term" value="F:fatty acid synthase activity"/>
    <property type="evidence" value="ECO:0007669"/>
    <property type="project" value="TreeGrafter"/>
</dbReference>
<dbReference type="GO" id="GO:0031177">
    <property type="term" value="F:phosphopantetheine binding"/>
    <property type="evidence" value="ECO:0007669"/>
    <property type="project" value="InterPro"/>
</dbReference>
<dbReference type="Gene3D" id="3.40.47.10">
    <property type="match status" value="1"/>
</dbReference>
<dbReference type="InterPro" id="IPR014031">
    <property type="entry name" value="Ketoacyl_synth_C"/>
</dbReference>
<dbReference type="SUPFAM" id="SSF53335">
    <property type="entry name" value="S-adenosyl-L-methionine-dependent methyltransferases"/>
    <property type="match status" value="1"/>
</dbReference>
<dbReference type="PROSITE" id="PS00012">
    <property type="entry name" value="PHOSPHOPANTETHEINE"/>
    <property type="match status" value="1"/>
</dbReference>
<dbReference type="Gene3D" id="3.40.366.10">
    <property type="entry name" value="Malonyl-Coenzyme A Acyl Carrier Protein, domain 2"/>
    <property type="match status" value="1"/>
</dbReference>
<dbReference type="InterPro" id="IPR014043">
    <property type="entry name" value="Acyl_transferase_dom"/>
</dbReference>
<dbReference type="PANTHER" id="PTHR43775">
    <property type="entry name" value="FATTY ACID SYNTHASE"/>
    <property type="match status" value="1"/>
</dbReference>
<keyword evidence="3 10" id="KW-0808">Transferase</keyword>
<evidence type="ECO:0000256" key="2">
    <source>
        <dbReference type="ARBA" id="ARBA00022553"/>
    </source>
</evidence>
<dbReference type="Pfam" id="PF22621">
    <property type="entry name" value="CurL-like_PKS_C"/>
    <property type="match status" value="1"/>
</dbReference>
<dbReference type="InterPro" id="IPR001227">
    <property type="entry name" value="Ac_transferase_dom_sf"/>
</dbReference>
<evidence type="ECO:0000256" key="6">
    <source>
        <dbReference type="ARBA" id="ARBA00023268"/>
    </source>
</evidence>
<dbReference type="InterPro" id="IPR029063">
    <property type="entry name" value="SAM-dependent_MTases_sf"/>
</dbReference>
<keyword evidence="10" id="KW-0012">Acyltransferase</keyword>
<dbReference type="Pfam" id="PF00550">
    <property type="entry name" value="PP-binding"/>
    <property type="match status" value="1"/>
</dbReference>
<evidence type="ECO:0000256" key="4">
    <source>
        <dbReference type="ARBA" id="ARBA00022832"/>
    </source>
</evidence>
<feature type="region of interest" description="Disordered" evidence="7">
    <location>
        <begin position="1168"/>
        <end position="1190"/>
    </location>
</feature>
<evidence type="ECO:0000256" key="5">
    <source>
        <dbReference type="ARBA" id="ARBA00023098"/>
    </source>
</evidence>
<dbReference type="eggNOG" id="COG1020">
    <property type="taxonomic scope" value="Bacteria"/>
</dbReference>
<dbReference type="InterPro" id="IPR014030">
    <property type="entry name" value="Ketoacyl_synth_N"/>
</dbReference>
<dbReference type="OrthoDB" id="5349841at2"/>
<dbReference type="PANTHER" id="PTHR43775:SF51">
    <property type="entry name" value="INACTIVE PHENOLPHTHIOCEROL SYNTHESIS POLYKETIDE SYNTHASE TYPE I PKS1-RELATED"/>
    <property type="match status" value="1"/>
</dbReference>
<dbReference type="PROSITE" id="PS52004">
    <property type="entry name" value="KS3_2"/>
    <property type="match status" value="1"/>
</dbReference>
<dbReference type="RefSeq" id="WP_013373936.1">
    <property type="nucleotide sequence ID" value="NC_014623.1"/>
</dbReference>
<protein>
    <submittedName>
        <fullName evidence="10">TubF protein</fullName>
        <ecNumber evidence="10">2.3.1.94</ecNumber>
    </submittedName>
</protein>
<dbReference type="InterPro" id="IPR013217">
    <property type="entry name" value="Methyltransf_12"/>
</dbReference>
<dbReference type="CDD" id="cd00833">
    <property type="entry name" value="PKS"/>
    <property type="match status" value="1"/>
</dbReference>
<dbReference type="SMART" id="SM00823">
    <property type="entry name" value="PKS_PP"/>
    <property type="match status" value="1"/>
</dbReference>
<dbReference type="PROSITE" id="PS50075">
    <property type="entry name" value="CARRIER"/>
    <property type="match status" value="1"/>
</dbReference>
<evidence type="ECO:0000256" key="3">
    <source>
        <dbReference type="ARBA" id="ARBA00022679"/>
    </source>
</evidence>
<dbReference type="Pfam" id="PF00698">
    <property type="entry name" value="Acyl_transf_1"/>
    <property type="match status" value="1"/>
</dbReference>
<feature type="domain" description="Ketosynthase family 3 (KS3)" evidence="9">
    <location>
        <begin position="12"/>
        <end position="439"/>
    </location>
</feature>
<gene>
    <name evidence="10" type="primary">tubF</name>
    <name evidence="10" type="ordered locus">STAUR_0024</name>
</gene>
<dbReference type="PROSITE" id="PS00606">
    <property type="entry name" value="KS3_1"/>
    <property type="match status" value="1"/>
</dbReference>
<evidence type="ECO:0000259" key="9">
    <source>
        <dbReference type="PROSITE" id="PS52004"/>
    </source>
</evidence>
<dbReference type="EMBL" id="CP002271">
    <property type="protein sequence ID" value="ADO67833.1"/>
    <property type="molecule type" value="Genomic_DNA"/>
</dbReference>
<evidence type="ECO:0000313" key="11">
    <source>
        <dbReference type="Proteomes" id="UP000001351"/>
    </source>
</evidence>
<dbReference type="InterPro" id="IPR006162">
    <property type="entry name" value="Ppantetheine_attach_site"/>
</dbReference>
<dbReference type="GO" id="GO:0004315">
    <property type="term" value="F:3-oxoacyl-[acyl-carrier-protein] synthase activity"/>
    <property type="evidence" value="ECO:0007669"/>
    <property type="project" value="InterPro"/>
</dbReference>
<dbReference type="SUPFAM" id="SSF53901">
    <property type="entry name" value="Thiolase-like"/>
    <property type="match status" value="1"/>
</dbReference>
<dbReference type="InterPro" id="IPR020841">
    <property type="entry name" value="PKS_Beta-ketoAc_synthase_dom"/>
</dbReference>
<keyword evidence="11" id="KW-1185">Reference proteome</keyword>
<evidence type="ECO:0000259" key="8">
    <source>
        <dbReference type="PROSITE" id="PS50075"/>
    </source>
</evidence>
<proteinExistence type="predicted"/>
<dbReference type="SMART" id="SM00827">
    <property type="entry name" value="PKS_AT"/>
    <property type="match status" value="1"/>
</dbReference>
<dbReference type="Gene3D" id="1.10.1200.10">
    <property type="entry name" value="ACP-like"/>
    <property type="match status" value="1"/>
</dbReference>
<dbReference type="GO" id="GO:0006633">
    <property type="term" value="P:fatty acid biosynthetic process"/>
    <property type="evidence" value="ECO:0007669"/>
    <property type="project" value="InterPro"/>
</dbReference>
<dbReference type="GO" id="GO:0047879">
    <property type="term" value="F:erythronolide synthase activity"/>
    <property type="evidence" value="ECO:0007669"/>
    <property type="project" value="UniProtKB-EC"/>
</dbReference>
<dbReference type="Pfam" id="PF08242">
    <property type="entry name" value="Methyltransf_12"/>
    <property type="match status" value="1"/>
</dbReference>
<dbReference type="FunFam" id="3.40.47.10:FF:000042">
    <property type="entry name" value="Polyketide synthase Pks13"/>
    <property type="match status" value="1"/>
</dbReference>
<dbReference type="InterPro" id="IPR020806">
    <property type="entry name" value="PKS_PP-bd"/>
</dbReference>
<dbReference type="eggNOG" id="COG3321">
    <property type="taxonomic scope" value="Bacteria"/>
</dbReference>
<keyword evidence="6" id="KW-0511">Multifunctional enzyme</keyword>
<evidence type="ECO:0000256" key="7">
    <source>
        <dbReference type="SAM" id="MobiDB-lite"/>
    </source>
</evidence>
<sequence length="1581" mass="171582">MSKADVEMDNVPAGIAIVGMAGRFPGARDVDAFWRNLREGVESITRLTDAQLQAAGVSESQRRNPRYVPARGLLEGVDLFDAGFFQYSPREAELIDPQQRLFLECAWEALENAGYEAGRFPGPIGLFAGAGGAGYLLHHVAPQSDTRELLESLGSVLGNDKDHLTTRVAYKLNFRGPVITVQTACSTSLVAVQLACQALLDFQCDMALAGGVSVAFPLGTGYLPQDGHILSPDGHCRAFDARAQGTVPADGVGLVVLKRLEDALADGDTIRAVILGAAVNNDGASKVGYTAPSIDGQAEVIQMAQALAGVDAGSISYIEAHGTGTALGDAIELAALKQAFRRAPREKGSCSIGSVKSNFGHLNTAAGVASLIKTALALENRLIPPSLHFQGPDPKSGLEDSPFTVQGTATEWRAGATRRRAGVSAFAMGGTNAHAVLEEAPPREPGSPAKPCQLLVLSARTDAALDAMKQRLHAHLSAHPEVALADVAYTLQVGRRAFPHRFSVACRDAGAALQALQASVGASTPAVPETDRSVAFVFPDEGLEHVKELEALARTEAVFREEVERCTRLLQSRHGLSLSGLFSGELNQADPLLAQVALFTVGHALARWWMSLGVRPAVVLGQGPGEAVAACLAEVFTLEEALALVVARGRWMQGVPGGSRDAAFAQEVLRLHPKPSRLALLSPGTGTGRTEPPPEHWRQPPRPPVPLTEALATLEREGHLVLRVPSSPGRGEDALVATWSAVGQLWAAGVPIQWSALHEGQRRYRVPLPTYPFERRRHWLGRAVEAPSLDTLEETLRRELSIPSLESHPGLAEGLRALCSSHVCAYLQASGIATHRDAVHGRRALRERLGIQPRFHRLFDAMLAGLAEDGILQLQGEELRFLRDGGALESPAVLRQRLEAAHPRFQGLFDFVAHCLGSYDAALPGKVEAISVLYPGGSAQFLQQCKARTAEHSHERIYLQLLQEALRRLAISTQGRRLRILELGGGQGLLTWPALAALRDFGVEYHFTDLGRVFVEDARQEAARRGLDGGMRFGVLDISRAPQEQGYEEGTFDAVIAYNVIHATRDVRQSLENAGRLLRPGGLLGLVEAVRLARWDVLSWGLAEGWWYFDDGLRKDSPLLPLSGWEEALKPLDFEALEFFPRAEAVREQVDHGLVLARRREARASVQALPVRPRPVPTEASASARHPRPPMAVEYLAPRTRLEQRIAGICEELLGVEPVGVHDEFVALGGDSLIVLRLLDRLEQELGQELPTGAAFSGLTVERLARAVEGTTPSEESSLLVPIQTAGTKPPLFFVHPAAGVAFPYFELARQLGPDQPFYGLQAMGLDGESPPDERIEDMARHYIEAMRSIQPRGPYFIGGFSFGCLVAYEIAQQLTAAGEPIGLLAMVDEPAPLTGHRPKPLEMARFLTTGVARSIWPHLHDYLYLVNASRKRQGKGLPKNFKVPPRMLETFLARSALANFVPPDSRVLALRQAAILPMFQLFLIHVRETFAYEPKAYPHRVTLFSTDEVRGSRGRKDPLMGWDKLAAGGVDVHEVPGNHLSLLKTPHVQVFARKLAECLAQTQSFPQAKRHHPIARESHA</sequence>
<dbReference type="Proteomes" id="UP000001351">
    <property type="component" value="Chromosome"/>
</dbReference>
<dbReference type="InterPro" id="IPR016039">
    <property type="entry name" value="Thiolase-like"/>
</dbReference>
<dbReference type="Pfam" id="PF00975">
    <property type="entry name" value="Thioesterase"/>
    <property type="match status" value="1"/>
</dbReference>
<keyword evidence="2" id="KW-0597">Phosphoprotein</keyword>
<dbReference type="KEGG" id="sur:STAUR_0024"/>
<name>E3FIT3_STIAD</name>
<dbReference type="Gene3D" id="3.30.70.3290">
    <property type="match status" value="2"/>
</dbReference>
<dbReference type="SUPFAM" id="SSF53474">
    <property type="entry name" value="alpha/beta-Hydrolases"/>
    <property type="match status" value="1"/>
</dbReference>
<dbReference type="Pfam" id="PF00109">
    <property type="entry name" value="ketoacyl-synt"/>
    <property type="match status" value="1"/>
</dbReference>
<keyword evidence="5" id="KW-0443">Lipid metabolism</keyword>
<dbReference type="Pfam" id="PF02801">
    <property type="entry name" value="Ketoacyl-synt_C"/>
    <property type="match status" value="1"/>
</dbReference>
<dbReference type="eggNOG" id="COG3319">
    <property type="taxonomic scope" value="Bacteria"/>
</dbReference>
<dbReference type="InterPro" id="IPR018201">
    <property type="entry name" value="Ketoacyl_synth_AS"/>
</dbReference>
<dbReference type="InterPro" id="IPR009081">
    <property type="entry name" value="PP-bd_ACP"/>
</dbReference>
<dbReference type="Gene3D" id="3.40.50.150">
    <property type="entry name" value="Vaccinia Virus protein VP39"/>
    <property type="match status" value="1"/>
</dbReference>
<dbReference type="SUPFAM" id="SSF47336">
    <property type="entry name" value="ACP-like"/>
    <property type="match status" value="1"/>
</dbReference>
<evidence type="ECO:0000313" key="10">
    <source>
        <dbReference type="EMBL" id="ADO67833.1"/>
    </source>
</evidence>
<accession>E3FIT3</accession>
<dbReference type="InterPro" id="IPR029058">
    <property type="entry name" value="AB_hydrolase_fold"/>
</dbReference>
<dbReference type="HOGENOM" id="CLU_000022_16_6_7"/>
<dbReference type="SUPFAM" id="SSF52151">
    <property type="entry name" value="FabD/lysophospholipase-like"/>
    <property type="match status" value="1"/>
</dbReference>
<organism evidence="10 11">
    <name type="scientific">Stigmatella aurantiaca (strain DW4/3-1)</name>
    <dbReference type="NCBI Taxonomy" id="378806"/>
    <lineage>
        <taxon>Bacteria</taxon>
        <taxon>Pseudomonadati</taxon>
        <taxon>Myxococcota</taxon>
        <taxon>Myxococcia</taxon>
        <taxon>Myxococcales</taxon>
        <taxon>Cystobacterineae</taxon>
        <taxon>Archangiaceae</taxon>
        <taxon>Stigmatella</taxon>
    </lineage>
</organism>
<reference evidence="10 11" key="1">
    <citation type="journal article" date="2011" name="Mol. Biol. Evol.">
        <title>Comparative genomic analysis of fruiting body formation in Myxococcales.</title>
        <authorList>
            <person name="Huntley S."/>
            <person name="Hamann N."/>
            <person name="Wegener-Feldbrugge S."/>
            <person name="Treuner-Lange A."/>
            <person name="Kube M."/>
            <person name="Reinhardt R."/>
            <person name="Klages S."/>
            <person name="Muller R."/>
            <person name="Ronning C.M."/>
            <person name="Nierman W.C."/>
            <person name="Sogaard-Andersen L."/>
        </authorList>
    </citation>
    <scope>NUCLEOTIDE SEQUENCE [LARGE SCALE GENOMIC DNA]</scope>
    <source>
        <strain evidence="10 11">DW4/3-1</strain>
    </source>
</reference>
<evidence type="ECO:0000256" key="1">
    <source>
        <dbReference type="ARBA" id="ARBA00022450"/>
    </source>
</evidence>
<dbReference type="SMART" id="SM00825">
    <property type="entry name" value="PKS_KS"/>
    <property type="match status" value="1"/>
</dbReference>
<dbReference type="STRING" id="378806.STAUR_0024"/>
<feature type="domain" description="Carrier" evidence="8">
    <location>
        <begin position="1197"/>
        <end position="1272"/>
    </location>
</feature>
<dbReference type="InterPro" id="IPR001031">
    <property type="entry name" value="Thioesterase"/>
</dbReference>
<keyword evidence="1" id="KW-0596">Phosphopantetheine</keyword>